<gene>
    <name evidence="1" type="ORF">RFM23_22150</name>
</gene>
<dbReference type="RefSeq" id="WP_127284105.1">
    <property type="nucleotide sequence ID" value="NZ_JARAKC010000001.1"/>
</dbReference>
<proteinExistence type="predicted"/>
<protein>
    <submittedName>
        <fullName evidence="1">Uncharacterized protein</fullName>
    </submittedName>
</protein>
<keyword evidence="2" id="KW-1185">Reference proteome</keyword>
<reference evidence="1 2" key="1">
    <citation type="submission" date="2023-08" db="EMBL/GenBank/DDBJ databases">
        <title>Implementing the SeqCode for naming new Mesorhizobium species isolated from Vachellia karroo root nodules.</title>
        <authorList>
            <person name="Van Lill M."/>
        </authorList>
    </citation>
    <scope>NUCLEOTIDE SEQUENCE [LARGE SCALE GENOMIC DNA]</scope>
    <source>
        <strain evidence="1 2">VK4B</strain>
    </source>
</reference>
<organism evidence="1 2">
    <name type="scientific">Mesorhizobium abyssinicae</name>
    <dbReference type="NCBI Taxonomy" id="1209958"/>
    <lineage>
        <taxon>Bacteria</taxon>
        <taxon>Pseudomonadati</taxon>
        <taxon>Pseudomonadota</taxon>
        <taxon>Alphaproteobacteria</taxon>
        <taxon>Hyphomicrobiales</taxon>
        <taxon>Phyllobacteriaceae</taxon>
        <taxon>Mesorhizobium</taxon>
    </lineage>
</organism>
<dbReference type="Proteomes" id="UP001276564">
    <property type="component" value="Unassembled WGS sequence"/>
</dbReference>
<accession>A0ABU5ASR0</accession>
<evidence type="ECO:0000313" key="2">
    <source>
        <dbReference type="Proteomes" id="UP001276564"/>
    </source>
</evidence>
<sequence length="216" mass="24647">MDLTPKDKLSSIPDLRHRLRQLRWFSKAFRNNAELVKEHFGFSYRIDDKLLNQVFFDWLAAIDQQDDSAAIDRADYIVFVAGLALRELIRTKPAVMVSDAGTSEADDKATLEIARFWPEGFLYTNFCVCGIAAVQEQEFGQSRDLEKAASDLRVWWSYRENAEEDPNMSIAFLDQFVGLEPNWLFPAMAQERAAIKKALAAPRETALDRLPPAATR</sequence>
<name>A0ABU5ASR0_9HYPH</name>
<dbReference type="EMBL" id="JAVIIP010000013">
    <property type="protein sequence ID" value="MDX8540325.1"/>
    <property type="molecule type" value="Genomic_DNA"/>
</dbReference>
<evidence type="ECO:0000313" key="1">
    <source>
        <dbReference type="EMBL" id="MDX8540325.1"/>
    </source>
</evidence>
<comment type="caution">
    <text evidence="1">The sequence shown here is derived from an EMBL/GenBank/DDBJ whole genome shotgun (WGS) entry which is preliminary data.</text>
</comment>